<dbReference type="SUPFAM" id="SSF50249">
    <property type="entry name" value="Nucleic acid-binding proteins"/>
    <property type="match status" value="2"/>
</dbReference>
<dbReference type="GO" id="GO:0043047">
    <property type="term" value="F:single-stranded telomeric DNA binding"/>
    <property type="evidence" value="ECO:0000318"/>
    <property type="project" value="GO_Central"/>
</dbReference>
<keyword evidence="4" id="KW-1185">Reference proteome</keyword>
<dbReference type="Pfam" id="PF02721">
    <property type="entry name" value="DUF223"/>
    <property type="match status" value="1"/>
</dbReference>
<dbReference type="GO" id="GO:0006260">
    <property type="term" value="P:DNA replication"/>
    <property type="evidence" value="ECO:0000318"/>
    <property type="project" value="GO_Central"/>
</dbReference>
<reference evidence="2 4" key="1">
    <citation type="journal article" date="2011" name="Nature">
        <title>The Medicago genome provides insight into the evolution of rhizobial symbioses.</title>
        <authorList>
            <person name="Young N.D."/>
            <person name="Debelle F."/>
            <person name="Oldroyd G.E."/>
            <person name="Geurts R."/>
            <person name="Cannon S.B."/>
            <person name="Udvardi M.K."/>
            <person name="Benedito V.A."/>
            <person name="Mayer K.F."/>
            <person name="Gouzy J."/>
            <person name="Schoof H."/>
            <person name="Van de Peer Y."/>
            <person name="Proost S."/>
            <person name="Cook D.R."/>
            <person name="Meyers B.C."/>
            <person name="Spannagl M."/>
            <person name="Cheung F."/>
            <person name="De Mita S."/>
            <person name="Krishnakumar V."/>
            <person name="Gundlach H."/>
            <person name="Zhou S."/>
            <person name="Mudge J."/>
            <person name="Bharti A.K."/>
            <person name="Murray J.D."/>
            <person name="Naoumkina M.A."/>
            <person name="Rosen B."/>
            <person name="Silverstein K.A."/>
            <person name="Tang H."/>
            <person name="Rombauts S."/>
            <person name="Zhao P.X."/>
            <person name="Zhou P."/>
            <person name="Barbe V."/>
            <person name="Bardou P."/>
            <person name="Bechner M."/>
            <person name="Bellec A."/>
            <person name="Berger A."/>
            <person name="Berges H."/>
            <person name="Bidwell S."/>
            <person name="Bisseling T."/>
            <person name="Choisne N."/>
            <person name="Couloux A."/>
            <person name="Denny R."/>
            <person name="Deshpande S."/>
            <person name="Dai X."/>
            <person name="Doyle J.J."/>
            <person name="Dudez A.M."/>
            <person name="Farmer A.D."/>
            <person name="Fouteau S."/>
            <person name="Franken C."/>
            <person name="Gibelin C."/>
            <person name="Gish J."/>
            <person name="Goldstein S."/>
            <person name="Gonzalez A.J."/>
            <person name="Green P.J."/>
            <person name="Hallab A."/>
            <person name="Hartog M."/>
            <person name="Hua A."/>
            <person name="Humphray S.J."/>
            <person name="Jeong D.H."/>
            <person name="Jing Y."/>
            <person name="Jocker A."/>
            <person name="Kenton S.M."/>
            <person name="Kim D.J."/>
            <person name="Klee K."/>
            <person name="Lai H."/>
            <person name="Lang C."/>
            <person name="Lin S."/>
            <person name="Macmil S.L."/>
            <person name="Magdelenat G."/>
            <person name="Matthews L."/>
            <person name="McCorrison J."/>
            <person name="Monaghan E.L."/>
            <person name="Mun J.H."/>
            <person name="Najar F.Z."/>
            <person name="Nicholson C."/>
            <person name="Noirot C."/>
            <person name="O'Bleness M."/>
            <person name="Paule C.R."/>
            <person name="Poulain J."/>
            <person name="Prion F."/>
            <person name="Qin B."/>
            <person name="Qu C."/>
            <person name="Retzel E.F."/>
            <person name="Riddle C."/>
            <person name="Sallet E."/>
            <person name="Samain S."/>
            <person name="Samson N."/>
            <person name="Sanders I."/>
            <person name="Saurat O."/>
            <person name="Scarpelli C."/>
            <person name="Schiex T."/>
            <person name="Segurens B."/>
            <person name="Severin A.J."/>
            <person name="Sherrier D.J."/>
            <person name="Shi R."/>
            <person name="Sims S."/>
            <person name="Singer S.R."/>
            <person name="Sinharoy S."/>
            <person name="Sterck L."/>
            <person name="Viollet A."/>
            <person name="Wang B.B."/>
            <person name="Wang K."/>
            <person name="Wang M."/>
            <person name="Wang X."/>
            <person name="Warfsmann J."/>
            <person name="Weissenbach J."/>
            <person name="White D.D."/>
            <person name="White J.D."/>
            <person name="Wiley G.B."/>
            <person name="Wincker P."/>
            <person name="Xing Y."/>
            <person name="Yang L."/>
            <person name="Yao Z."/>
            <person name="Ying F."/>
            <person name="Zhai J."/>
            <person name="Zhou L."/>
            <person name="Zuber A."/>
            <person name="Denarie J."/>
            <person name="Dixon R.A."/>
            <person name="May G.D."/>
            <person name="Schwartz D.C."/>
            <person name="Rogers J."/>
            <person name="Quetier F."/>
            <person name="Town C.D."/>
            <person name="Roe B.A."/>
        </authorList>
    </citation>
    <scope>NUCLEOTIDE SEQUENCE [LARGE SCALE GENOMIC DNA]</scope>
    <source>
        <strain evidence="2">A17</strain>
        <strain evidence="3 4">cv. Jemalong A17</strain>
    </source>
</reference>
<dbReference type="GO" id="GO:0003684">
    <property type="term" value="F:damaged DNA binding"/>
    <property type="evidence" value="ECO:0000318"/>
    <property type="project" value="GO_Central"/>
</dbReference>
<reference evidence="3" key="3">
    <citation type="submission" date="2015-04" db="UniProtKB">
        <authorList>
            <consortium name="EnsemblPlants"/>
        </authorList>
    </citation>
    <scope>IDENTIFICATION</scope>
    <source>
        <strain evidence="3">cv. Jemalong A17</strain>
    </source>
</reference>
<dbReference type="GO" id="GO:0000724">
    <property type="term" value="P:double-strand break repair via homologous recombination"/>
    <property type="evidence" value="ECO:0000318"/>
    <property type="project" value="GO_Central"/>
</dbReference>
<dbReference type="Proteomes" id="UP000002051">
    <property type="component" value="Chromosome 5"/>
</dbReference>
<dbReference type="EnsemblPlants" id="AES98119">
    <property type="protein sequence ID" value="AES98119"/>
    <property type="gene ID" value="MTR_5g064590"/>
</dbReference>
<dbReference type="GO" id="GO:0007004">
    <property type="term" value="P:telomere maintenance via telomerase"/>
    <property type="evidence" value="ECO:0000318"/>
    <property type="project" value="GO_Central"/>
</dbReference>
<dbReference type="GO" id="GO:0006289">
    <property type="term" value="P:nucleotide-excision repair"/>
    <property type="evidence" value="ECO:0000318"/>
    <property type="project" value="GO_Central"/>
</dbReference>
<evidence type="ECO:0000259" key="1">
    <source>
        <dbReference type="Pfam" id="PF02721"/>
    </source>
</evidence>
<organism evidence="2 4">
    <name type="scientific">Medicago truncatula</name>
    <name type="common">Barrel medic</name>
    <name type="synonym">Medicago tribuloides</name>
    <dbReference type="NCBI Taxonomy" id="3880"/>
    <lineage>
        <taxon>Eukaryota</taxon>
        <taxon>Viridiplantae</taxon>
        <taxon>Streptophyta</taxon>
        <taxon>Embryophyta</taxon>
        <taxon>Tracheophyta</taxon>
        <taxon>Spermatophyta</taxon>
        <taxon>Magnoliopsida</taxon>
        <taxon>eudicotyledons</taxon>
        <taxon>Gunneridae</taxon>
        <taxon>Pentapetalae</taxon>
        <taxon>rosids</taxon>
        <taxon>fabids</taxon>
        <taxon>Fabales</taxon>
        <taxon>Fabaceae</taxon>
        <taxon>Papilionoideae</taxon>
        <taxon>50 kb inversion clade</taxon>
        <taxon>NPAAA clade</taxon>
        <taxon>Hologalegina</taxon>
        <taxon>IRL clade</taxon>
        <taxon>Trifolieae</taxon>
        <taxon>Medicago</taxon>
    </lineage>
</organism>
<dbReference type="AlphaFoldDB" id="G7KAG5"/>
<accession>G7KAG5</accession>
<dbReference type="PaxDb" id="3880-AES98119"/>
<feature type="domain" description="Replication protein A 70 kDa DNA-binding subunit B/D first OB fold" evidence="1">
    <location>
        <begin position="8"/>
        <end position="87"/>
    </location>
</feature>
<gene>
    <name evidence="2" type="ordered locus">MTR_5g064590</name>
</gene>
<dbReference type="InterPro" id="IPR003871">
    <property type="entry name" value="RFA1B/D_OB_1st"/>
</dbReference>
<dbReference type="EMBL" id="CM001221">
    <property type="protein sequence ID" value="AES98119.1"/>
    <property type="molecule type" value="Genomic_DNA"/>
</dbReference>
<proteinExistence type="predicted"/>
<evidence type="ECO:0000313" key="3">
    <source>
        <dbReference type="EnsemblPlants" id="AES98119"/>
    </source>
</evidence>
<dbReference type="GO" id="GO:0051321">
    <property type="term" value="P:meiotic cell cycle"/>
    <property type="evidence" value="ECO:0000318"/>
    <property type="project" value="GO_Central"/>
</dbReference>
<dbReference type="CDD" id="cd04481">
    <property type="entry name" value="RPA1_DBD_B_like"/>
    <property type="match status" value="1"/>
</dbReference>
<reference evidence="2 4" key="2">
    <citation type="journal article" date="2014" name="BMC Genomics">
        <title>An improved genome release (version Mt4.0) for the model legume Medicago truncatula.</title>
        <authorList>
            <person name="Tang H."/>
            <person name="Krishnakumar V."/>
            <person name="Bidwell S."/>
            <person name="Rosen B."/>
            <person name="Chan A."/>
            <person name="Zhou S."/>
            <person name="Gentzbittel L."/>
            <person name="Childs K.L."/>
            <person name="Yandell M."/>
            <person name="Gundlach H."/>
            <person name="Mayer K.F."/>
            <person name="Schwartz D.C."/>
            <person name="Town C.D."/>
        </authorList>
    </citation>
    <scope>GENOME REANNOTATION</scope>
    <source>
        <strain evidence="3 4">cv. Jemalong A17</strain>
    </source>
</reference>
<dbReference type="InterPro" id="IPR012340">
    <property type="entry name" value="NA-bd_OB-fold"/>
</dbReference>
<dbReference type="OMA" id="QALIMHA"/>
<dbReference type="Gene3D" id="2.40.50.140">
    <property type="entry name" value="Nucleic acid-binding proteins"/>
    <property type="match status" value="1"/>
</dbReference>
<sequence length="269" mass="30664">MERPCQFIGDVTDKSDFWKLTVRVKDKWTVVKDGKEHLEMIIVDVKGRDIQVVIPTTYKATYDKILEENATYTLCNFQVVNAIGVVQEMGFCQLNQGTGKKLQVNFTMKDLSDISINCTLWEEYAAQFIKYNSERKEGGSVVVMLKYTKIKEEGRFPLSVSNTYTFTKLYINEDIHEINLFKGSLPREEQNQSQSQLLCTQSYGSSQLSSEITDRIGSNNGQVNYNQALIMHAHKFDIQFHSSIKSDIQSDAIVTNPKIICVGVINKED</sequence>
<dbReference type="CDD" id="cd04480">
    <property type="entry name" value="RPA1_DBD_A_like"/>
    <property type="match status" value="1"/>
</dbReference>
<protein>
    <submittedName>
        <fullName evidence="2">Plant OB fold protein, putative</fullName>
    </submittedName>
</protein>
<dbReference type="HOGENOM" id="CLU_1035726_0_0_1"/>
<name>G7KAG5_MEDTR</name>
<evidence type="ECO:0000313" key="2">
    <source>
        <dbReference type="EMBL" id="AES98119.1"/>
    </source>
</evidence>
<evidence type="ECO:0000313" key="4">
    <source>
        <dbReference type="Proteomes" id="UP000002051"/>
    </source>
</evidence>
<dbReference type="GO" id="GO:0005662">
    <property type="term" value="C:DNA replication factor A complex"/>
    <property type="evidence" value="ECO:0000318"/>
    <property type="project" value="GO_Central"/>
</dbReference>